<protein>
    <submittedName>
        <fullName evidence="1">Uncharacterized protein</fullName>
    </submittedName>
</protein>
<sequence length="127" mass="14233">MMVSDIYAGPSNVLQETCPGRKSSMEDSVNKVESSELLQLHADEYYFVEKLPPKNHLGKFPRGRIISSTYLCPVKVLRTTHNLSRPAITGHYASCVISVPRSSVDSQRMLPHPCTVICPQNETEIHH</sequence>
<organism evidence="1 2">
    <name type="scientific">Trichonephila clavata</name>
    <name type="common">Joro spider</name>
    <name type="synonym">Nephila clavata</name>
    <dbReference type="NCBI Taxonomy" id="2740835"/>
    <lineage>
        <taxon>Eukaryota</taxon>
        <taxon>Metazoa</taxon>
        <taxon>Ecdysozoa</taxon>
        <taxon>Arthropoda</taxon>
        <taxon>Chelicerata</taxon>
        <taxon>Arachnida</taxon>
        <taxon>Araneae</taxon>
        <taxon>Araneomorphae</taxon>
        <taxon>Entelegynae</taxon>
        <taxon>Araneoidea</taxon>
        <taxon>Nephilidae</taxon>
        <taxon>Trichonephila</taxon>
    </lineage>
</organism>
<comment type="caution">
    <text evidence="1">The sequence shown here is derived from an EMBL/GenBank/DDBJ whole genome shotgun (WGS) entry which is preliminary data.</text>
</comment>
<dbReference type="AlphaFoldDB" id="A0A8X6HAP1"/>
<dbReference type="EMBL" id="BMAO01002749">
    <property type="protein sequence ID" value="GFQ83019.1"/>
    <property type="molecule type" value="Genomic_DNA"/>
</dbReference>
<gene>
    <name evidence="1" type="ORF">TNCT_334471</name>
</gene>
<evidence type="ECO:0000313" key="1">
    <source>
        <dbReference type="EMBL" id="GFQ83019.1"/>
    </source>
</evidence>
<proteinExistence type="predicted"/>
<accession>A0A8X6HAP1</accession>
<keyword evidence="2" id="KW-1185">Reference proteome</keyword>
<name>A0A8X6HAP1_TRICU</name>
<evidence type="ECO:0000313" key="2">
    <source>
        <dbReference type="Proteomes" id="UP000887116"/>
    </source>
</evidence>
<reference evidence="1" key="1">
    <citation type="submission" date="2020-07" db="EMBL/GenBank/DDBJ databases">
        <title>Multicomponent nature underlies the extraordinary mechanical properties of spider dragline silk.</title>
        <authorList>
            <person name="Kono N."/>
            <person name="Nakamura H."/>
            <person name="Mori M."/>
            <person name="Yoshida Y."/>
            <person name="Ohtoshi R."/>
            <person name="Malay A.D."/>
            <person name="Moran D.A.P."/>
            <person name="Tomita M."/>
            <person name="Numata K."/>
            <person name="Arakawa K."/>
        </authorList>
    </citation>
    <scope>NUCLEOTIDE SEQUENCE</scope>
</reference>
<dbReference type="Proteomes" id="UP000887116">
    <property type="component" value="Unassembled WGS sequence"/>
</dbReference>